<dbReference type="SUPFAM" id="SSF53649">
    <property type="entry name" value="Alkaline phosphatase-like"/>
    <property type="match status" value="1"/>
</dbReference>
<evidence type="ECO:0000313" key="1">
    <source>
        <dbReference type="EMBL" id="QDT52190.1"/>
    </source>
</evidence>
<organism evidence="1 2">
    <name type="scientific">Caulifigura coniformis</name>
    <dbReference type="NCBI Taxonomy" id="2527983"/>
    <lineage>
        <taxon>Bacteria</taxon>
        <taxon>Pseudomonadati</taxon>
        <taxon>Planctomycetota</taxon>
        <taxon>Planctomycetia</taxon>
        <taxon>Planctomycetales</taxon>
        <taxon>Planctomycetaceae</taxon>
        <taxon>Caulifigura</taxon>
    </lineage>
</organism>
<dbReference type="KEGG" id="ccos:Pan44_01990"/>
<dbReference type="AlphaFoldDB" id="A0A517S7T4"/>
<evidence type="ECO:0000313" key="2">
    <source>
        <dbReference type="Proteomes" id="UP000315700"/>
    </source>
</evidence>
<dbReference type="InParanoid" id="A0A517S7T4"/>
<dbReference type="EMBL" id="CP036271">
    <property type="protein sequence ID" value="QDT52190.1"/>
    <property type="molecule type" value="Genomic_DNA"/>
</dbReference>
<dbReference type="PANTHER" id="PTHR43737">
    <property type="entry name" value="BLL7424 PROTEIN"/>
    <property type="match status" value="1"/>
</dbReference>
<dbReference type="PANTHER" id="PTHR43737:SF1">
    <property type="entry name" value="DUF1501 DOMAIN-CONTAINING PROTEIN"/>
    <property type="match status" value="1"/>
</dbReference>
<name>A0A517S7T4_9PLAN</name>
<proteinExistence type="predicted"/>
<sequence>MSIYQHEYVTLNRDCLSRRSFLRSVSTAASTAGLLSLSQVCGLHAEELKKQGRSMILLYMAGAPSQFETFDPKPKHENGGSTKVISTSIPGVQISDSLPATAGVLKECALIRSLTNKEGNHQRAQYQLHTGYLPSGGLKHPHFGSAVAKELATPGSDLPAVVSIGRTEGAGFLGVDFEPFVVESPGDLPRNVAATVPDLRYSRRLGLLGDLEKEFAARGATQVVENQRQLYGKASRMVLSPQVSTFDLRGESAEVQAKYGRGNFGKGCLLARRLVEKGVPFVEVRLDGWDTHFENFERVPQLCQQIDSPMAALISDLKERGLLERTVVLWVGEFGRTPKINPRAGRDHYPRVFSALVAGGGIRGGQVIGKSSADGSSIDDRPVTVPDLFSSICKALSVDPKTENFSPIGRPIRIVDGGEVVSEMFG</sequence>
<dbReference type="RefSeq" id="WP_145026392.1">
    <property type="nucleotide sequence ID" value="NZ_CP036271.1"/>
</dbReference>
<keyword evidence="2" id="KW-1185">Reference proteome</keyword>
<dbReference type="InterPro" id="IPR010869">
    <property type="entry name" value="DUF1501"/>
</dbReference>
<dbReference type="InterPro" id="IPR017850">
    <property type="entry name" value="Alkaline_phosphatase_core_sf"/>
</dbReference>
<protein>
    <recommendedName>
        <fullName evidence="3">DUF1501 domain-containing protein</fullName>
    </recommendedName>
</protein>
<reference evidence="1 2" key="1">
    <citation type="submission" date="2019-02" db="EMBL/GenBank/DDBJ databases">
        <title>Deep-cultivation of Planctomycetes and their phenomic and genomic characterization uncovers novel biology.</title>
        <authorList>
            <person name="Wiegand S."/>
            <person name="Jogler M."/>
            <person name="Boedeker C."/>
            <person name="Pinto D."/>
            <person name="Vollmers J."/>
            <person name="Rivas-Marin E."/>
            <person name="Kohn T."/>
            <person name="Peeters S.H."/>
            <person name="Heuer A."/>
            <person name="Rast P."/>
            <person name="Oberbeckmann S."/>
            <person name="Bunk B."/>
            <person name="Jeske O."/>
            <person name="Meyerdierks A."/>
            <person name="Storesund J.E."/>
            <person name="Kallscheuer N."/>
            <person name="Luecker S."/>
            <person name="Lage O.M."/>
            <person name="Pohl T."/>
            <person name="Merkel B.J."/>
            <person name="Hornburger P."/>
            <person name="Mueller R.-W."/>
            <person name="Bruemmer F."/>
            <person name="Labrenz M."/>
            <person name="Spormann A.M."/>
            <person name="Op den Camp H."/>
            <person name="Overmann J."/>
            <person name="Amann R."/>
            <person name="Jetten M.S.M."/>
            <person name="Mascher T."/>
            <person name="Medema M.H."/>
            <person name="Devos D.P."/>
            <person name="Kaster A.-K."/>
            <person name="Ovreas L."/>
            <person name="Rohde M."/>
            <person name="Galperin M.Y."/>
            <person name="Jogler C."/>
        </authorList>
    </citation>
    <scope>NUCLEOTIDE SEQUENCE [LARGE SCALE GENOMIC DNA]</scope>
    <source>
        <strain evidence="1 2">Pan44</strain>
    </source>
</reference>
<dbReference type="Proteomes" id="UP000315700">
    <property type="component" value="Chromosome"/>
</dbReference>
<gene>
    <name evidence="1" type="ORF">Pan44_01990</name>
</gene>
<evidence type="ECO:0008006" key="3">
    <source>
        <dbReference type="Google" id="ProtNLM"/>
    </source>
</evidence>
<dbReference type="OrthoDB" id="127333at2"/>
<accession>A0A517S7T4</accession>
<dbReference type="Pfam" id="PF07394">
    <property type="entry name" value="DUF1501"/>
    <property type="match status" value="1"/>
</dbReference>